<dbReference type="GO" id="GO:0005634">
    <property type="term" value="C:nucleus"/>
    <property type="evidence" value="ECO:0007669"/>
    <property type="project" value="TreeGrafter"/>
</dbReference>
<dbReference type="EnsemblMetazoa" id="XM_014398534.2">
    <property type="protein sequence ID" value="XP_014254020.2"/>
    <property type="gene ID" value="LOC106669216"/>
</dbReference>
<proteinExistence type="inferred from homology"/>
<keyword evidence="7" id="KW-1185">Reference proteome</keyword>
<dbReference type="CDD" id="cd06526">
    <property type="entry name" value="metazoan_ACD"/>
    <property type="match status" value="1"/>
</dbReference>
<organism evidence="6 7">
    <name type="scientific">Cimex lectularius</name>
    <name type="common">Bed bug</name>
    <name type="synonym">Acanthia lectularia</name>
    <dbReference type="NCBI Taxonomy" id="79782"/>
    <lineage>
        <taxon>Eukaryota</taxon>
        <taxon>Metazoa</taxon>
        <taxon>Ecdysozoa</taxon>
        <taxon>Arthropoda</taxon>
        <taxon>Hexapoda</taxon>
        <taxon>Insecta</taxon>
        <taxon>Pterygota</taxon>
        <taxon>Neoptera</taxon>
        <taxon>Paraneoptera</taxon>
        <taxon>Hemiptera</taxon>
        <taxon>Heteroptera</taxon>
        <taxon>Panheteroptera</taxon>
        <taxon>Cimicomorpha</taxon>
        <taxon>Cimicidae</taxon>
        <taxon>Cimex</taxon>
    </lineage>
</organism>
<name>A0A8I6S188_CIMLE</name>
<evidence type="ECO:0000256" key="4">
    <source>
        <dbReference type="SAM" id="MobiDB-lite"/>
    </source>
</evidence>
<feature type="domain" description="SHSP" evidence="5">
    <location>
        <begin position="58"/>
        <end position="167"/>
    </location>
</feature>
<dbReference type="KEGG" id="clec:106669216"/>
<dbReference type="PROSITE" id="PS01031">
    <property type="entry name" value="SHSP"/>
    <property type="match status" value="1"/>
</dbReference>
<dbReference type="Pfam" id="PF00011">
    <property type="entry name" value="HSP20"/>
    <property type="match status" value="1"/>
</dbReference>
<evidence type="ECO:0000313" key="7">
    <source>
        <dbReference type="Proteomes" id="UP000494040"/>
    </source>
</evidence>
<evidence type="ECO:0000256" key="2">
    <source>
        <dbReference type="PROSITE-ProRule" id="PRU00285"/>
    </source>
</evidence>
<dbReference type="PANTHER" id="PTHR45640">
    <property type="entry name" value="HEAT SHOCK PROTEIN HSP-12.2-RELATED"/>
    <property type="match status" value="1"/>
</dbReference>
<dbReference type="GO" id="GO:0042026">
    <property type="term" value="P:protein refolding"/>
    <property type="evidence" value="ECO:0007669"/>
    <property type="project" value="TreeGrafter"/>
</dbReference>
<feature type="region of interest" description="Disordered" evidence="4">
    <location>
        <begin position="347"/>
        <end position="381"/>
    </location>
</feature>
<dbReference type="PRINTS" id="PR00299">
    <property type="entry name" value="ACRYSTALLIN"/>
</dbReference>
<accession>A0A8I6S188</accession>
<reference evidence="6" key="1">
    <citation type="submission" date="2022-01" db="UniProtKB">
        <authorList>
            <consortium name="EnsemblMetazoa"/>
        </authorList>
    </citation>
    <scope>IDENTIFICATION</scope>
</reference>
<feature type="compositionally biased region" description="Low complexity" evidence="4">
    <location>
        <begin position="222"/>
        <end position="254"/>
    </location>
</feature>
<dbReference type="Gene3D" id="2.60.40.790">
    <property type="match status" value="1"/>
</dbReference>
<evidence type="ECO:0000256" key="1">
    <source>
        <dbReference type="ARBA" id="ARBA00023016"/>
    </source>
</evidence>
<dbReference type="OrthoDB" id="2328924at2759"/>
<feature type="region of interest" description="Disordered" evidence="4">
    <location>
        <begin position="215"/>
        <end position="306"/>
    </location>
</feature>
<dbReference type="RefSeq" id="XP_014254020.2">
    <property type="nucleotide sequence ID" value="XM_014398534.2"/>
</dbReference>
<evidence type="ECO:0000256" key="3">
    <source>
        <dbReference type="RuleBase" id="RU003616"/>
    </source>
</evidence>
<dbReference type="InterPro" id="IPR002068">
    <property type="entry name" value="A-crystallin/Hsp20_dom"/>
</dbReference>
<feature type="compositionally biased region" description="Low complexity" evidence="4">
    <location>
        <begin position="354"/>
        <end position="370"/>
    </location>
</feature>
<dbReference type="InterPro" id="IPR001436">
    <property type="entry name" value="Alpha-crystallin/sHSP_animal"/>
</dbReference>
<keyword evidence="1" id="KW-0346">Stress response</keyword>
<comment type="similarity">
    <text evidence="2 3">Belongs to the small heat shock protein (HSP20) family.</text>
</comment>
<protein>
    <recommendedName>
        <fullName evidence="5">SHSP domain-containing protein</fullName>
    </recommendedName>
</protein>
<evidence type="ECO:0000313" key="6">
    <source>
        <dbReference type="EnsemblMetazoa" id="XP_014254020.2"/>
    </source>
</evidence>
<evidence type="ECO:0000259" key="5">
    <source>
        <dbReference type="PROSITE" id="PS01031"/>
    </source>
</evidence>
<dbReference type="AlphaFoldDB" id="A0A8I6S188"/>
<dbReference type="PANTHER" id="PTHR45640:SF13">
    <property type="entry name" value="HEAT SHOCK PROTEIN 22-RELATED"/>
    <property type="match status" value="1"/>
</dbReference>
<dbReference type="GO" id="GO:0051082">
    <property type="term" value="F:unfolded protein binding"/>
    <property type="evidence" value="ECO:0007669"/>
    <property type="project" value="TreeGrafter"/>
</dbReference>
<sequence>MSLVPLLFRDWWDDFDRDRPSRLLDQHFGNVLSKEDLSSFLPSSLIRPAGYFRPWRQPLHRQNSGSSNITTDLDKVQVVLDVQQFTPSEITVRTVDNTVVVEGKHDEKMDEHGYISRHFVRKYLLPKDVIVADVTSALSSDGILTITAPKKVSKDSNAERVVPIIQTGIPAALKSGPAETNITIEQANQEMRIKEKSSQETSTCAKMTDEIMNGESKTTNRQQPQQQQQQQQPQPQQQQQNQLSNFQQNNSSSPNRLDFDQTPLCGTKLKANKGTPVGTNHSLKETEKEDITNPDSPNVCNEEYSSGGGGRLKFFKDGKFILELSHRKDGEKTCWIPVPKKTYWPVIGTPRQESSTSLSVSDDNSSVQSSPWQRDHCWKQTTPRPNLSRELEFQLIRPKRFMKFLYTSQALRSKRRRPFDMSKVDETLLERVSYKPRKRSPLRNIVQSLWERVVTTCKPEPGIVSPRKRILRELERVTLEEATKRQRARAPTRNISSHSISSILAKEDESVLRTLLRSPSPDAAIRSRVPTSSYIPPASHIVHPPLYPASSTTYYPTVTNQYTATHVWPVHYPVSSPPLHLPLYPVPPYSSTWPHLHRTMPQETSPDVPLNLSKNAG</sequence>
<dbReference type="InterPro" id="IPR008978">
    <property type="entry name" value="HSP20-like_chaperone"/>
</dbReference>
<dbReference type="GO" id="GO:0005737">
    <property type="term" value="C:cytoplasm"/>
    <property type="evidence" value="ECO:0007669"/>
    <property type="project" value="TreeGrafter"/>
</dbReference>
<feature type="compositionally biased region" description="Basic and acidic residues" evidence="4">
    <location>
        <begin position="282"/>
        <end position="291"/>
    </location>
</feature>
<dbReference type="SUPFAM" id="SSF49764">
    <property type="entry name" value="HSP20-like chaperones"/>
    <property type="match status" value="1"/>
</dbReference>
<dbReference type="GO" id="GO:0009408">
    <property type="term" value="P:response to heat"/>
    <property type="evidence" value="ECO:0007669"/>
    <property type="project" value="TreeGrafter"/>
</dbReference>
<feature type="region of interest" description="Disordered" evidence="4">
    <location>
        <begin position="598"/>
        <end position="617"/>
    </location>
</feature>
<dbReference type="GeneID" id="106669216"/>
<dbReference type="Proteomes" id="UP000494040">
    <property type="component" value="Unassembled WGS sequence"/>
</dbReference>